<comment type="caution">
    <text evidence="1">The sequence shown here is derived from an EMBL/GenBank/DDBJ whole genome shotgun (WGS) entry which is preliminary data.</text>
</comment>
<accession>A0ABW4ZNV5</accession>
<reference evidence="2" key="1">
    <citation type="journal article" date="2019" name="Int. J. Syst. Evol. Microbiol.">
        <title>The Global Catalogue of Microorganisms (GCM) 10K type strain sequencing project: providing services to taxonomists for standard genome sequencing and annotation.</title>
        <authorList>
            <consortium name="The Broad Institute Genomics Platform"/>
            <consortium name="The Broad Institute Genome Sequencing Center for Infectious Disease"/>
            <person name="Wu L."/>
            <person name="Ma J."/>
        </authorList>
    </citation>
    <scope>NUCLEOTIDE SEQUENCE [LARGE SCALE GENOMIC DNA]</scope>
    <source>
        <strain evidence="2">KCTC 42217</strain>
    </source>
</reference>
<proteinExistence type="predicted"/>
<organism evidence="1 2">
    <name type="scientific">Paradesertivirga mongoliensis</name>
    <dbReference type="NCBI Taxonomy" id="2100740"/>
    <lineage>
        <taxon>Bacteria</taxon>
        <taxon>Pseudomonadati</taxon>
        <taxon>Bacteroidota</taxon>
        <taxon>Sphingobacteriia</taxon>
        <taxon>Sphingobacteriales</taxon>
        <taxon>Sphingobacteriaceae</taxon>
        <taxon>Paradesertivirga</taxon>
    </lineage>
</organism>
<dbReference type="EMBL" id="JBHUHZ010000002">
    <property type="protein sequence ID" value="MFD2163390.1"/>
    <property type="molecule type" value="Genomic_DNA"/>
</dbReference>
<sequence length="65" mass="7367">MRKSSTNPKVELAETINFILQNLPDPKDNSVSTIKDELLVNDKKVIYLAQKSKGAQGFYWNISLN</sequence>
<keyword evidence="2" id="KW-1185">Reference proteome</keyword>
<protein>
    <submittedName>
        <fullName evidence="1">Uncharacterized protein</fullName>
    </submittedName>
</protein>
<evidence type="ECO:0000313" key="2">
    <source>
        <dbReference type="Proteomes" id="UP001597387"/>
    </source>
</evidence>
<evidence type="ECO:0000313" key="1">
    <source>
        <dbReference type="EMBL" id="MFD2163390.1"/>
    </source>
</evidence>
<name>A0ABW4ZNV5_9SPHI</name>
<gene>
    <name evidence="1" type="ORF">ACFSJU_13365</name>
</gene>
<dbReference type="RefSeq" id="WP_255900955.1">
    <property type="nucleotide sequence ID" value="NZ_JAFMZO010000002.1"/>
</dbReference>
<dbReference type="Proteomes" id="UP001597387">
    <property type="component" value="Unassembled WGS sequence"/>
</dbReference>